<dbReference type="Proteomes" id="UP000002497">
    <property type="component" value="Unassembled WGS sequence"/>
</dbReference>
<keyword evidence="2" id="KW-1185">Reference proteome</keyword>
<organism evidence="2">
    <name type="scientific">Coccidioides posadasii (strain RMSCC 757 / Silveira)</name>
    <name type="common">Valley fever fungus</name>
    <dbReference type="NCBI Taxonomy" id="443226"/>
    <lineage>
        <taxon>Eukaryota</taxon>
        <taxon>Fungi</taxon>
        <taxon>Dikarya</taxon>
        <taxon>Ascomycota</taxon>
        <taxon>Pezizomycotina</taxon>
        <taxon>Eurotiomycetes</taxon>
        <taxon>Eurotiomycetidae</taxon>
        <taxon>Onygenales</taxon>
        <taxon>Onygenaceae</taxon>
        <taxon>Coccidioides</taxon>
    </lineage>
</organism>
<accession>E9D151</accession>
<evidence type="ECO:0000313" key="1">
    <source>
        <dbReference type="EMBL" id="EFW20055.1"/>
    </source>
</evidence>
<proteinExistence type="predicted"/>
<dbReference type="VEuPathDB" id="FungiDB:CPSG_03230"/>
<dbReference type="HOGENOM" id="CLU_2015061_0_0_1"/>
<evidence type="ECO:0000313" key="2">
    <source>
        <dbReference type="Proteomes" id="UP000002497"/>
    </source>
</evidence>
<reference evidence="2" key="2">
    <citation type="submission" date="2010-03" db="EMBL/GenBank/DDBJ databases">
        <title>The genome sequence of Coccidioides posadasii strain Silveira.</title>
        <authorList>
            <consortium name="The Broad Institute Genome Sequencing Center for Infectious Disease"/>
            <person name="Neafsey D."/>
            <person name="Orbach M."/>
            <person name="Henn M.R."/>
            <person name="Cole G.T."/>
            <person name="Galgiani J."/>
            <person name="Gardner M.J."/>
            <person name="Kirkland T.N."/>
            <person name="Taylor J.W."/>
            <person name="Young S.K."/>
            <person name="Zeng Q."/>
            <person name="Koehrsen M."/>
            <person name="Alvarado L."/>
            <person name="Berlin A."/>
            <person name="Borenstein D."/>
            <person name="Chapman S.B."/>
            <person name="Chen Z."/>
            <person name="Engels R."/>
            <person name="Freedman E."/>
            <person name="Gellesch M."/>
            <person name="Goldberg J."/>
            <person name="Griggs A."/>
            <person name="Gujja S."/>
            <person name="Heilman E."/>
            <person name="Heiman D."/>
            <person name="Howarth C."/>
            <person name="Jen D."/>
            <person name="Larson L."/>
            <person name="Mehta T."/>
            <person name="Neiman D."/>
            <person name="Park D."/>
            <person name="Pearson M."/>
            <person name="Richards J."/>
            <person name="Roberts A."/>
            <person name="Saif S."/>
            <person name="Shea T."/>
            <person name="Shenoy N."/>
            <person name="Sisk P."/>
            <person name="Stolte C."/>
            <person name="Sykes S."/>
            <person name="Walk T."/>
            <person name="White J."/>
            <person name="Yandava C."/>
            <person name="Haas B."/>
            <person name="Nusbaum C."/>
            <person name="Birren B."/>
        </authorList>
    </citation>
    <scope>NUCLEOTIDE SEQUENCE [LARGE SCALE GENOMIC DNA]</scope>
    <source>
        <strain evidence="2">RMSCC 757 / Silveira</strain>
    </source>
</reference>
<dbReference type="AlphaFoldDB" id="E9D151"/>
<reference evidence="2" key="1">
    <citation type="journal article" date="2010" name="Genome Res.">
        <title>Population genomic sequencing of Coccidioides fungi reveals recent hybridization and transposon control.</title>
        <authorList>
            <person name="Neafsey D.E."/>
            <person name="Barker B.M."/>
            <person name="Sharpton T.J."/>
            <person name="Stajich J.E."/>
            <person name="Park D.J."/>
            <person name="Whiston E."/>
            <person name="Hung C.-Y."/>
            <person name="McMahan C."/>
            <person name="White J."/>
            <person name="Sykes S."/>
            <person name="Heiman D."/>
            <person name="Young S."/>
            <person name="Zeng Q."/>
            <person name="Abouelleil A."/>
            <person name="Aftuck L."/>
            <person name="Bessette D."/>
            <person name="Brown A."/>
            <person name="FitzGerald M."/>
            <person name="Lui A."/>
            <person name="Macdonald J.P."/>
            <person name="Priest M."/>
            <person name="Orbach M.J."/>
            <person name="Galgiani J.N."/>
            <person name="Kirkland T.N."/>
            <person name="Cole G.T."/>
            <person name="Birren B.W."/>
            <person name="Henn M.R."/>
            <person name="Taylor J.W."/>
            <person name="Rounsley S.D."/>
        </authorList>
    </citation>
    <scope>NUCLEOTIDE SEQUENCE [LARGE SCALE GENOMIC DNA]</scope>
    <source>
        <strain evidence="2">RMSCC 757 / Silveira</strain>
    </source>
</reference>
<protein>
    <submittedName>
        <fullName evidence="1">Predicted protein</fullName>
    </submittedName>
</protein>
<gene>
    <name evidence="1" type="ORF">CPSG_03230</name>
</gene>
<name>E9D151_COCPS</name>
<dbReference type="EMBL" id="GL636489">
    <property type="protein sequence ID" value="EFW20055.1"/>
    <property type="molecule type" value="Genomic_DNA"/>
</dbReference>
<sequence>MPRNRSSSLPQPLASALLLTSQKGTPAAQPFRPPPPFHAIVSRLSIGVYRNIMQPSVPETIIQTIDSIIDGILCPVWFSFNFTCDIIMKAIVMFHYLSFAFAPQCISLTRTDRVAAESTILTP</sequence>